<feature type="repeat" description="ARM" evidence="4">
    <location>
        <begin position="130"/>
        <end position="173"/>
    </location>
</feature>
<dbReference type="PROSITE" id="PS50176">
    <property type="entry name" value="ARM_REPEAT"/>
    <property type="match status" value="1"/>
</dbReference>
<dbReference type="KEGG" id="ehx:EMIHUDRAFT_113386"/>
<dbReference type="SMART" id="SM00185">
    <property type="entry name" value="ARM"/>
    <property type="match status" value="2"/>
</dbReference>
<evidence type="ECO:0000259" key="7">
    <source>
        <dbReference type="PROSITE" id="PS51214"/>
    </source>
</evidence>
<dbReference type="InterPro" id="IPR011989">
    <property type="entry name" value="ARM-like"/>
</dbReference>
<dbReference type="HOGENOM" id="CLU_018084_4_0_1"/>
<evidence type="ECO:0000256" key="3">
    <source>
        <dbReference type="ARBA" id="ARBA00022927"/>
    </source>
</evidence>
<keyword evidence="3" id="KW-0653">Protein transport</keyword>
<feature type="compositionally biased region" description="Low complexity" evidence="6">
    <location>
        <begin position="48"/>
        <end position="71"/>
    </location>
</feature>
<evidence type="ECO:0000313" key="9">
    <source>
        <dbReference type="Proteomes" id="UP000013827"/>
    </source>
</evidence>
<dbReference type="GeneID" id="17275539"/>
<reference evidence="9" key="1">
    <citation type="journal article" date="2013" name="Nature">
        <title>Pan genome of the phytoplankton Emiliania underpins its global distribution.</title>
        <authorList>
            <person name="Read B.A."/>
            <person name="Kegel J."/>
            <person name="Klute M.J."/>
            <person name="Kuo A."/>
            <person name="Lefebvre S.C."/>
            <person name="Maumus F."/>
            <person name="Mayer C."/>
            <person name="Miller J."/>
            <person name="Monier A."/>
            <person name="Salamov A."/>
            <person name="Young J."/>
            <person name="Aguilar M."/>
            <person name="Claverie J.M."/>
            <person name="Frickenhaus S."/>
            <person name="Gonzalez K."/>
            <person name="Herman E.K."/>
            <person name="Lin Y.C."/>
            <person name="Napier J."/>
            <person name="Ogata H."/>
            <person name="Sarno A.F."/>
            <person name="Shmutz J."/>
            <person name="Schroeder D."/>
            <person name="de Vargas C."/>
            <person name="Verret F."/>
            <person name="von Dassow P."/>
            <person name="Valentin K."/>
            <person name="Van de Peer Y."/>
            <person name="Wheeler G."/>
            <person name="Dacks J.B."/>
            <person name="Delwiche C.F."/>
            <person name="Dyhrman S.T."/>
            <person name="Glockner G."/>
            <person name="John U."/>
            <person name="Richards T."/>
            <person name="Worden A.Z."/>
            <person name="Zhang X."/>
            <person name="Grigoriev I.V."/>
            <person name="Allen A.E."/>
            <person name="Bidle K."/>
            <person name="Borodovsky M."/>
            <person name="Bowler C."/>
            <person name="Brownlee C."/>
            <person name="Cock J.M."/>
            <person name="Elias M."/>
            <person name="Gladyshev V.N."/>
            <person name="Groth M."/>
            <person name="Guda C."/>
            <person name="Hadaegh A."/>
            <person name="Iglesias-Rodriguez M.D."/>
            <person name="Jenkins J."/>
            <person name="Jones B.M."/>
            <person name="Lawson T."/>
            <person name="Leese F."/>
            <person name="Lindquist E."/>
            <person name="Lobanov A."/>
            <person name="Lomsadze A."/>
            <person name="Malik S.B."/>
            <person name="Marsh M.E."/>
            <person name="Mackinder L."/>
            <person name="Mock T."/>
            <person name="Mueller-Roeber B."/>
            <person name="Pagarete A."/>
            <person name="Parker M."/>
            <person name="Probert I."/>
            <person name="Quesneville H."/>
            <person name="Raines C."/>
            <person name="Rensing S.A."/>
            <person name="Riano-Pachon D.M."/>
            <person name="Richier S."/>
            <person name="Rokitta S."/>
            <person name="Shiraiwa Y."/>
            <person name="Soanes D.M."/>
            <person name="van der Giezen M."/>
            <person name="Wahlund T.M."/>
            <person name="Williams B."/>
            <person name="Wilson W."/>
            <person name="Wolfe G."/>
            <person name="Wurch L.L."/>
        </authorList>
    </citation>
    <scope>NUCLEOTIDE SEQUENCE</scope>
</reference>
<reference evidence="8" key="2">
    <citation type="submission" date="2024-10" db="UniProtKB">
        <authorList>
            <consortium name="EnsemblProtists"/>
        </authorList>
    </citation>
    <scope>IDENTIFICATION</scope>
</reference>
<dbReference type="Gene3D" id="1.20.5.690">
    <property type="entry name" value="Importin-alpha, importin-beta-binding domain"/>
    <property type="match status" value="1"/>
</dbReference>
<organism evidence="8 9">
    <name type="scientific">Emiliania huxleyi (strain CCMP1516)</name>
    <dbReference type="NCBI Taxonomy" id="280463"/>
    <lineage>
        <taxon>Eukaryota</taxon>
        <taxon>Haptista</taxon>
        <taxon>Haptophyta</taxon>
        <taxon>Prymnesiophyceae</taxon>
        <taxon>Isochrysidales</taxon>
        <taxon>Noelaerhabdaceae</taxon>
        <taxon>Emiliania</taxon>
    </lineage>
</organism>
<dbReference type="InterPro" id="IPR000225">
    <property type="entry name" value="Armadillo"/>
</dbReference>
<evidence type="ECO:0000256" key="4">
    <source>
        <dbReference type="PROSITE-ProRule" id="PRU00259"/>
    </source>
</evidence>
<sequence>MVATKPHAVPKSKGGIDAEDARRRREASTIQIRKDKKEEGLQKRRRPAAAAAAAPYGGSSSSQPPQQARTATRSAEAPEPGLAETLKSLPEDVQLLNSDDRGQQLEACIRLRKLLSIERNPPIAEIIEAGVVPRLVQFLHCFDDPMLAFEAAWAVTNVASGTSEHTRVLLDNGAVPVLVQLALHEDSNLREQSMWALGETASDKLEAGR</sequence>
<dbReference type="SUPFAM" id="SSF48371">
    <property type="entry name" value="ARM repeat"/>
    <property type="match status" value="1"/>
</dbReference>
<proteinExistence type="inferred from homology"/>
<dbReference type="PROSITE" id="PS51214">
    <property type="entry name" value="IBB"/>
    <property type="match status" value="1"/>
</dbReference>
<dbReference type="PANTHER" id="PTHR23316">
    <property type="entry name" value="IMPORTIN ALPHA"/>
    <property type="match status" value="1"/>
</dbReference>
<dbReference type="Pfam" id="PF00514">
    <property type="entry name" value="Arm"/>
    <property type="match status" value="2"/>
</dbReference>
<dbReference type="GO" id="GO:0006606">
    <property type="term" value="P:protein import into nucleus"/>
    <property type="evidence" value="ECO:0007669"/>
    <property type="project" value="InterPro"/>
</dbReference>
<protein>
    <recommendedName>
        <fullName evidence="7">IBB domain-containing protein</fullName>
    </recommendedName>
</protein>
<name>A0A0D3K3D1_EMIH1</name>
<comment type="similarity">
    <text evidence="1">Belongs to the importin alpha family.</text>
</comment>
<dbReference type="Proteomes" id="UP000013827">
    <property type="component" value="Unassembled WGS sequence"/>
</dbReference>
<dbReference type="InterPro" id="IPR036975">
    <property type="entry name" value="Importin-a_IBB_sf"/>
</dbReference>
<evidence type="ECO:0000313" key="8">
    <source>
        <dbReference type="EnsemblProtists" id="EOD30266"/>
    </source>
</evidence>
<evidence type="ECO:0000256" key="2">
    <source>
        <dbReference type="ARBA" id="ARBA00022448"/>
    </source>
</evidence>
<dbReference type="InterPro" id="IPR002652">
    <property type="entry name" value="Importin-a_IBB"/>
</dbReference>
<dbReference type="InterPro" id="IPR016024">
    <property type="entry name" value="ARM-type_fold"/>
</dbReference>
<accession>A0A0D3K3D1</accession>
<feature type="domain" description="IBB" evidence="7">
    <location>
        <begin position="1"/>
        <end position="54"/>
    </location>
</feature>
<keyword evidence="9" id="KW-1185">Reference proteome</keyword>
<evidence type="ECO:0000256" key="6">
    <source>
        <dbReference type="SAM" id="MobiDB-lite"/>
    </source>
</evidence>
<dbReference type="EnsemblProtists" id="EOD30266">
    <property type="protein sequence ID" value="EOD30266"/>
    <property type="gene ID" value="EMIHUDRAFT_113386"/>
</dbReference>
<dbReference type="RefSeq" id="XP_005782695.1">
    <property type="nucleotide sequence ID" value="XM_005782638.1"/>
</dbReference>
<keyword evidence="2 5" id="KW-0813">Transport</keyword>
<feature type="compositionally biased region" description="Basic and acidic residues" evidence="6">
    <location>
        <begin position="14"/>
        <end position="42"/>
    </location>
</feature>
<evidence type="ECO:0000256" key="5">
    <source>
        <dbReference type="PROSITE-ProRule" id="PRU00561"/>
    </source>
</evidence>
<dbReference type="OMA" id="ENCTLHF"/>
<dbReference type="eggNOG" id="KOG0166">
    <property type="taxonomic scope" value="Eukaryota"/>
</dbReference>
<dbReference type="STRING" id="2903.R1F4P9"/>
<evidence type="ECO:0000256" key="1">
    <source>
        <dbReference type="ARBA" id="ARBA00010394"/>
    </source>
</evidence>
<dbReference type="AlphaFoldDB" id="A0A0D3K3D1"/>
<dbReference type="GO" id="GO:0061608">
    <property type="term" value="F:nuclear import signal receptor activity"/>
    <property type="evidence" value="ECO:0007669"/>
    <property type="project" value="InterPro"/>
</dbReference>
<dbReference type="Gene3D" id="1.25.10.10">
    <property type="entry name" value="Leucine-rich Repeat Variant"/>
    <property type="match status" value="1"/>
</dbReference>
<feature type="region of interest" description="Disordered" evidence="6">
    <location>
        <begin position="1"/>
        <end position="79"/>
    </location>
</feature>
<dbReference type="PaxDb" id="2903-EOD30266"/>
<dbReference type="Pfam" id="PF01749">
    <property type="entry name" value="IBB"/>
    <property type="match status" value="1"/>
</dbReference>